<keyword evidence="5" id="KW-1185">Reference proteome</keyword>
<sequence>MADYVDWFNFMAYDIHGTWDGTVSNWTFSDMNPHTNLTKIAEGLDLLWRNDSNPGKVLLGLGFYGCFFTLADSSCDMPGYIFDISAYGRIISEYNPTVVYSETARVNWMTWNKNEWVSFDNSKTLKQKADFANSRCLGGLFSWALDLGGPGSLEKPNNMSASDTSMDGASTDGGDFYVGQEIFDNHTVVGVGPINMIFPPSTLDSPTTIQPDPFVTLIEVSLTTTETVPISKTAVPTITITQVIVTTTITLGPIITSEIPYWNWNITAANQPLEQQFSFPAYPSAP</sequence>
<dbReference type="Gene3D" id="3.10.50.10">
    <property type="match status" value="1"/>
</dbReference>
<dbReference type="PANTHER" id="PTHR11177:SF402">
    <property type="entry name" value="CHITINASE"/>
    <property type="match status" value="1"/>
</dbReference>
<dbReference type="SUPFAM" id="SSF51445">
    <property type="entry name" value="(Trans)glycosidases"/>
    <property type="match status" value="1"/>
</dbReference>
<evidence type="ECO:0000256" key="1">
    <source>
        <dbReference type="ARBA" id="ARBA00008682"/>
    </source>
</evidence>
<dbReference type="InterPro" id="IPR029070">
    <property type="entry name" value="Chitinase_insertion_sf"/>
</dbReference>
<dbReference type="InterPro" id="IPR001223">
    <property type="entry name" value="Glyco_hydro18_cat"/>
</dbReference>
<reference evidence="4 5" key="1">
    <citation type="submission" date="2024-07" db="EMBL/GenBank/DDBJ databases">
        <title>Section-level genome sequencing and comparative genomics of Aspergillus sections Usti and Cavernicolus.</title>
        <authorList>
            <consortium name="Lawrence Berkeley National Laboratory"/>
            <person name="Nybo J.L."/>
            <person name="Vesth T.C."/>
            <person name="Theobald S."/>
            <person name="Frisvad J.C."/>
            <person name="Larsen T.O."/>
            <person name="Kjaerboelling I."/>
            <person name="Rothschild-Mancinelli K."/>
            <person name="Lyhne E.K."/>
            <person name="Kogle M.E."/>
            <person name="Barry K."/>
            <person name="Clum A."/>
            <person name="Na H."/>
            <person name="Ledsgaard L."/>
            <person name="Lin J."/>
            <person name="Lipzen A."/>
            <person name="Kuo A."/>
            <person name="Riley R."/>
            <person name="Mondo S."/>
            <person name="LaButti K."/>
            <person name="Haridas S."/>
            <person name="Pangalinan J."/>
            <person name="Salamov A.A."/>
            <person name="Simmons B.A."/>
            <person name="Magnuson J.K."/>
            <person name="Chen J."/>
            <person name="Drula E."/>
            <person name="Henrissat B."/>
            <person name="Wiebenga A."/>
            <person name="Lubbers R.J."/>
            <person name="Gomes A.C."/>
            <person name="Makela M.R."/>
            <person name="Stajich J."/>
            <person name="Grigoriev I.V."/>
            <person name="Mortensen U.H."/>
            <person name="De vries R.P."/>
            <person name="Baker S.E."/>
            <person name="Andersen M.R."/>
        </authorList>
    </citation>
    <scope>NUCLEOTIDE SEQUENCE [LARGE SCALE GENOMIC DNA]</scope>
    <source>
        <strain evidence="4 5">CBS 600.67</strain>
    </source>
</reference>
<name>A0ABR4HEZ6_9EURO</name>
<dbReference type="GO" id="GO:0016787">
    <property type="term" value="F:hydrolase activity"/>
    <property type="evidence" value="ECO:0007669"/>
    <property type="project" value="UniProtKB-KW"/>
</dbReference>
<dbReference type="EC" id="3.2.1.14" evidence="2"/>
<dbReference type="EMBL" id="JBFXLS010000133">
    <property type="protein sequence ID" value="KAL2814057.1"/>
    <property type="molecule type" value="Genomic_DNA"/>
</dbReference>
<gene>
    <name evidence="4" type="ORF">BDW59DRAFT_167314</name>
</gene>
<keyword evidence="4" id="KW-0378">Hydrolase</keyword>
<proteinExistence type="inferred from homology"/>
<accession>A0ABR4HEZ6</accession>
<dbReference type="InterPro" id="IPR050314">
    <property type="entry name" value="Glycosyl_Hydrlase_18"/>
</dbReference>
<dbReference type="Gene3D" id="3.20.20.80">
    <property type="entry name" value="Glycosidases"/>
    <property type="match status" value="2"/>
</dbReference>
<protein>
    <recommendedName>
        <fullName evidence="2">chitinase</fullName>
        <ecNumber evidence="2">3.2.1.14</ecNumber>
    </recommendedName>
</protein>
<dbReference type="InterPro" id="IPR017853">
    <property type="entry name" value="GH"/>
</dbReference>
<dbReference type="PANTHER" id="PTHR11177">
    <property type="entry name" value="CHITINASE"/>
    <property type="match status" value="1"/>
</dbReference>
<comment type="caution">
    <text evidence="4">The sequence shown here is derived from an EMBL/GenBank/DDBJ whole genome shotgun (WGS) entry which is preliminary data.</text>
</comment>
<feature type="domain" description="GH18" evidence="3">
    <location>
        <begin position="1"/>
        <end position="164"/>
    </location>
</feature>
<dbReference type="Proteomes" id="UP001610335">
    <property type="component" value="Unassembled WGS sequence"/>
</dbReference>
<evidence type="ECO:0000313" key="5">
    <source>
        <dbReference type="Proteomes" id="UP001610335"/>
    </source>
</evidence>
<dbReference type="PROSITE" id="PS51910">
    <property type="entry name" value="GH18_2"/>
    <property type="match status" value="1"/>
</dbReference>
<evidence type="ECO:0000259" key="3">
    <source>
        <dbReference type="PROSITE" id="PS51910"/>
    </source>
</evidence>
<evidence type="ECO:0000313" key="4">
    <source>
        <dbReference type="EMBL" id="KAL2814057.1"/>
    </source>
</evidence>
<comment type="similarity">
    <text evidence="1">Belongs to the glycosyl hydrolase 18 family. Chitinase class V subfamily.</text>
</comment>
<dbReference type="Pfam" id="PF00704">
    <property type="entry name" value="Glyco_hydro_18"/>
    <property type="match status" value="1"/>
</dbReference>
<evidence type="ECO:0000256" key="2">
    <source>
        <dbReference type="ARBA" id="ARBA00012729"/>
    </source>
</evidence>
<organism evidence="4 5">
    <name type="scientific">Aspergillus cavernicola</name>
    <dbReference type="NCBI Taxonomy" id="176166"/>
    <lineage>
        <taxon>Eukaryota</taxon>
        <taxon>Fungi</taxon>
        <taxon>Dikarya</taxon>
        <taxon>Ascomycota</taxon>
        <taxon>Pezizomycotina</taxon>
        <taxon>Eurotiomycetes</taxon>
        <taxon>Eurotiomycetidae</taxon>
        <taxon>Eurotiales</taxon>
        <taxon>Aspergillaceae</taxon>
        <taxon>Aspergillus</taxon>
        <taxon>Aspergillus subgen. Nidulantes</taxon>
    </lineage>
</organism>